<evidence type="ECO:0000313" key="1">
    <source>
        <dbReference type="EMBL" id="EYC22365.1"/>
    </source>
</evidence>
<sequence length="121" mass="13327">MYAQVILAHPVDEVKLCLHDATLERERVGRALSELRIRDDEVMRVSIFENALAIVVLCPVSKASIASVACLQYAKKVKTLLLGEDDDLHEAVFATLHLSIESQKSSETTTPTPFLVLAVPL</sequence>
<organism evidence="1 2">
    <name type="scientific">Ancylostoma ceylanicum</name>
    <dbReference type="NCBI Taxonomy" id="53326"/>
    <lineage>
        <taxon>Eukaryota</taxon>
        <taxon>Metazoa</taxon>
        <taxon>Ecdysozoa</taxon>
        <taxon>Nematoda</taxon>
        <taxon>Chromadorea</taxon>
        <taxon>Rhabditida</taxon>
        <taxon>Rhabditina</taxon>
        <taxon>Rhabditomorpha</taxon>
        <taxon>Strongyloidea</taxon>
        <taxon>Ancylostomatidae</taxon>
        <taxon>Ancylostomatinae</taxon>
        <taxon>Ancylostoma</taxon>
    </lineage>
</organism>
<gene>
    <name evidence="1" type="primary">Acey_s0017.g3306</name>
    <name evidence="1" type="ORF">Y032_0017g3306</name>
</gene>
<proteinExistence type="predicted"/>
<name>A0A016V4H3_9BILA</name>
<accession>A0A016V4H3</accession>
<evidence type="ECO:0000313" key="2">
    <source>
        <dbReference type="Proteomes" id="UP000024635"/>
    </source>
</evidence>
<keyword evidence="2" id="KW-1185">Reference proteome</keyword>
<protein>
    <submittedName>
        <fullName evidence="1">Uncharacterized protein</fullName>
    </submittedName>
</protein>
<dbReference type="Proteomes" id="UP000024635">
    <property type="component" value="Unassembled WGS sequence"/>
</dbReference>
<reference evidence="2" key="1">
    <citation type="journal article" date="2015" name="Nat. Genet.">
        <title>The genome and transcriptome of the zoonotic hookworm Ancylostoma ceylanicum identify infection-specific gene families.</title>
        <authorList>
            <person name="Schwarz E.M."/>
            <person name="Hu Y."/>
            <person name="Antoshechkin I."/>
            <person name="Miller M.M."/>
            <person name="Sternberg P.W."/>
            <person name="Aroian R.V."/>
        </authorList>
    </citation>
    <scope>NUCLEOTIDE SEQUENCE</scope>
    <source>
        <strain evidence="2">HY135</strain>
    </source>
</reference>
<comment type="caution">
    <text evidence="1">The sequence shown here is derived from an EMBL/GenBank/DDBJ whole genome shotgun (WGS) entry which is preliminary data.</text>
</comment>
<dbReference type="AlphaFoldDB" id="A0A016V4H3"/>
<dbReference type="EMBL" id="JARK01001353">
    <property type="protein sequence ID" value="EYC22365.1"/>
    <property type="molecule type" value="Genomic_DNA"/>
</dbReference>